<evidence type="ECO:0000313" key="4">
    <source>
        <dbReference type="EMBL" id="MCC5465538.1"/>
    </source>
</evidence>
<keyword evidence="2" id="KW-0472">Membrane</keyword>
<feature type="coiled-coil region" evidence="1">
    <location>
        <begin position="707"/>
        <end position="734"/>
    </location>
</feature>
<sequence>MKNIATIAQLMVNIGANIGDFRQGTDEVRSDLKSLASDVAKISATAFAGIAAVMAPISAYAIQLSSNMQQAKISMDTMLGSAQKADAMIADLWKFAAETPFEFTELQMATKRMLAFGFAAEDIIPDLTAIGDAAAGLGVGSEGVNRITLALGQMKAKSKVSGDEMLQMTEAGIPAWDILSKSIGKSTAEVMKLAEKGVIPADQAIQALLVGMEERFPGMMDKQSKSLQGLFSTLKDNVSTVLIEVFKPAVAWLTDVGLPKLVEMTGNFSDTIKSGGSITEAISSMFSGGFDGVLDQMGTVGEYLKNIGDMIAWVKDNANMLIPVLAGLAGAFVGLQIIQTVLGPLEAFVVTGIVVIGVVSAICIALGNMAAAAAIAPYFYALIGVLGELAKWSLIIGGVTIAISLLAAAAYLIYDNWEPIKAWMINFWNSLVNIVADNIALIVAIFPGLGLAAYVIYEYWDDAVNAANKVITWLAEQVAFVTDKITNNFQWYSKMWDDFVAWAKQGVSDFKVYLSDLVDSFIPAWASSMLGGIQSLGQKLAAKTAEIGKAMRENLTITPINTSGGFGSVPYGPENTDKMFAGINENGGAGSDTYGPAMKSAGIKAADWSKVDFTGGGTDKEAAKAAKAAAKEARQVIKEQSDYEIDIQKNKATLLLDLIKTEQEDLDRERKGGLKAIRQYWSSREDEDSAGLAVIKDYWDKKNALDIKGINAELETLNAQKAALDTEIAATADQSDSIKLKKEMLDLTTKITLKERELGDIVKKNTDSANAESIGYIEKRASLLESIKQSMKDLNATNVINGLNGSNKDLAEFEQEKASRIKSVQDIVDNWDKAAAEIKDSYGIALKDTIDKDKWRAEQFEMINKQSIDEVNKYYATGKALQADLDEAYNNGNLAEYRNLLNSKLSLQQQELKGQQAMADTYKTIWNEANKSTTEIMADAISSFNSGMQSVFKDMISGVDGAKSAWVGFRDTVIDIIADIYAKQMSANLTSSLMSWLPGISTPSFELPGVSVSAATGGAIYGPGTGTSDSIMAMLSNGEYVIKASSVKQFGTGFFDTLNNGRMPAFATGGLVTGAPLSSVGNSYSSASTGQSNGGNETPNIRVNINNYGNANVQAEKPQYDAQSKSYILTVMVDGLKNNSSVRSAAKGAMK</sequence>
<dbReference type="InterPro" id="IPR013491">
    <property type="entry name" value="Tape_meas_N"/>
</dbReference>
<keyword evidence="1" id="KW-0175">Coiled coil</keyword>
<keyword evidence="2" id="KW-1133">Transmembrane helix</keyword>
<feature type="transmembrane region" description="Helical" evidence="2">
    <location>
        <begin position="434"/>
        <end position="457"/>
    </location>
</feature>
<dbReference type="RefSeq" id="WP_229534788.1">
    <property type="nucleotide sequence ID" value="NZ_JAJHJB010000010.1"/>
</dbReference>
<dbReference type="PANTHER" id="PTHR38812">
    <property type="entry name" value="MU-LIKE PROPHAGE FLUMU PROTEIN GP42"/>
    <property type="match status" value="1"/>
</dbReference>
<keyword evidence="2" id="KW-0812">Transmembrane</keyword>
<evidence type="ECO:0000313" key="5">
    <source>
        <dbReference type="Proteomes" id="UP001165492"/>
    </source>
</evidence>
<dbReference type="EMBL" id="JAJHJB010000010">
    <property type="protein sequence ID" value="MCC5465538.1"/>
    <property type="molecule type" value="Genomic_DNA"/>
</dbReference>
<proteinExistence type="predicted"/>
<keyword evidence="5" id="KW-1185">Reference proteome</keyword>
<feature type="transmembrane region" description="Helical" evidence="2">
    <location>
        <begin position="320"/>
        <end position="342"/>
    </location>
</feature>
<dbReference type="NCBIfam" id="TIGR02675">
    <property type="entry name" value="tape_meas_nterm"/>
    <property type="match status" value="1"/>
</dbReference>
<evidence type="ECO:0000256" key="2">
    <source>
        <dbReference type="SAM" id="Phobius"/>
    </source>
</evidence>
<feature type="transmembrane region" description="Helical" evidence="2">
    <location>
        <begin position="392"/>
        <end position="414"/>
    </location>
</feature>
<protein>
    <submittedName>
        <fullName evidence="4">Tape measure protein</fullName>
    </submittedName>
</protein>
<feature type="domain" description="Tape measure protein N-terminal" evidence="3">
    <location>
        <begin position="61"/>
        <end position="241"/>
    </location>
</feature>
<name>A0ABS8HQT3_9FIRM</name>
<evidence type="ECO:0000256" key="1">
    <source>
        <dbReference type="SAM" id="Coils"/>
    </source>
</evidence>
<dbReference type="InterPro" id="IPR053058">
    <property type="entry name" value="Mulikevirus_tape_measure"/>
</dbReference>
<organism evidence="4 5">
    <name type="scientific">Pelosinus baikalensis</name>
    <dbReference type="NCBI Taxonomy" id="2892015"/>
    <lineage>
        <taxon>Bacteria</taxon>
        <taxon>Bacillati</taxon>
        <taxon>Bacillota</taxon>
        <taxon>Negativicutes</taxon>
        <taxon>Selenomonadales</taxon>
        <taxon>Sporomusaceae</taxon>
        <taxon>Pelosinus</taxon>
    </lineage>
</organism>
<accession>A0ABS8HQT3</accession>
<dbReference type="PANTHER" id="PTHR38812:SF2">
    <property type="entry name" value="MU-LIKE PROPHAGE FLUMU PROTEIN GP42"/>
    <property type="match status" value="1"/>
</dbReference>
<dbReference type="Pfam" id="PF20155">
    <property type="entry name" value="TMP_3"/>
    <property type="match status" value="1"/>
</dbReference>
<gene>
    <name evidence="4" type="ORF">LMF89_09205</name>
</gene>
<feature type="transmembrane region" description="Helical" evidence="2">
    <location>
        <begin position="42"/>
        <end position="62"/>
    </location>
</feature>
<evidence type="ECO:0000259" key="3">
    <source>
        <dbReference type="Pfam" id="PF20155"/>
    </source>
</evidence>
<dbReference type="Proteomes" id="UP001165492">
    <property type="component" value="Unassembled WGS sequence"/>
</dbReference>
<comment type="caution">
    <text evidence="4">The sequence shown here is derived from an EMBL/GenBank/DDBJ whole genome shotgun (WGS) entry which is preliminary data.</text>
</comment>
<feature type="transmembrane region" description="Helical" evidence="2">
    <location>
        <begin position="348"/>
        <end position="380"/>
    </location>
</feature>
<reference evidence="4" key="1">
    <citation type="submission" date="2021-11" db="EMBL/GenBank/DDBJ databases">
        <title>Description of a new species Pelosinus isolated from the bottom sediments of Lake Baikal.</title>
        <authorList>
            <person name="Zakharyuk A."/>
        </authorList>
    </citation>
    <scope>NUCLEOTIDE SEQUENCE</scope>
    <source>
        <strain evidence="4">Bkl1</strain>
    </source>
</reference>